<dbReference type="EMBL" id="JAPFFJ010000014">
    <property type="protein sequence ID" value="KAJ6411358.1"/>
    <property type="molecule type" value="Genomic_DNA"/>
</dbReference>
<dbReference type="InterPro" id="IPR057458">
    <property type="entry name" value="GRDP_C2"/>
</dbReference>
<dbReference type="AlphaFoldDB" id="A0AAD6P054"/>
<dbReference type="PANTHER" id="PTHR34365:SF7">
    <property type="entry name" value="GLYCINE-RICH DOMAIN-CONTAINING PROTEIN 1"/>
    <property type="match status" value="1"/>
</dbReference>
<dbReference type="InterPro" id="IPR057518">
    <property type="entry name" value="GRDP_C"/>
</dbReference>
<dbReference type="Pfam" id="PF25334">
    <property type="entry name" value="C2_GRDP"/>
    <property type="match status" value="1"/>
</dbReference>
<evidence type="ECO:0008006" key="5">
    <source>
        <dbReference type="Google" id="ProtNLM"/>
    </source>
</evidence>
<keyword evidence="4" id="KW-1185">Reference proteome</keyword>
<proteinExistence type="predicted"/>
<dbReference type="Pfam" id="PF25335">
    <property type="entry name" value="GRDP_C"/>
    <property type="match status" value="1"/>
</dbReference>
<evidence type="ECO:0000313" key="4">
    <source>
        <dbReference type="Proteomes" id="UP001162972"/>
    </source>
</evidence>
<evidence type="ECO:0000259" key="2">
    <source>
        <dbReference type="Pfam" id="PF25335"/>
    </source>
</evidence>
<gene>
    <name evidence="3" type="ORF">OIU84_008013</name>
</gene>
<feature type="domain" description="GRDP C2" evidence="1">
    <location>
        <begin position="329"/>
        <end position="460"/>
    </location>
</feature>
<comment type="caution">
    <text evidence="3">The sequence shown here is derived from an EMBL/GenBank/DDBJ whole genome shotgun (WGS) entry which is preliminary data.</text>
</comment>
<organism evidence="3 4">
    <name type="scientific">Salix udensis</name>
    <dbReference type="NCBI Taxonomy" id="889485"/>
    <lineage>
        <taxon>Eukaryota</taxon>
        <taxon>Viridiplantae</taxon>
        <taxon>Streptophyta</taxon>
        <taxon>Embryophyta</taxon>
        <taxon>Tracheophyta</taxon>
        <taxon>Spermatophyta</taxon>
        <taxon>Magnoliopsida</taxon>
        <taxon>eudicotyledons</taxon>
        <taxon>Gunneridae</taxon>
        <taxon>Pentapetalae</taxon>
        <taxon>rosids</taxon>
        <taxon>fabids</taxon>
        <taxon>Malpighiales</taxon>
        <taxon>Salicaceae</taxon>
        <taxon>Saliceae</taxon>
        <taxon>Salix</taxon>
    </lineage>
</organism>
<feature type="domain" description="GRPD C-terminal" evidence="2">
    <location>
        <begin position="499"/>
        <end position="632"/>
    </location>
</feature>
<name>A0AAD6P054_9ROSI</name>
<protein>
    <recommendedName>
        <fullName evidence="5">Glycine-rich domain-containing protein 1</fullName>
    </recommendedName>
</protein>
<sequence>MEMQMEREKEQELEWLNAQKIEITVDLLAAAKQHLQFLAAVDKNRWLYDGPTLDKAIFRYNACWLPLLAKHAESPISEGPLVVPLDCEWIWHCHRLNPLRYKSDCLELYGKILDYSDVVSSVKGVCKKQTEEIWNRFYPDESYDFDLAFSEAVNEKISTLEKCTNYDLVSAVKRQSPFFYQVSRPHMNNDIFLQEAIARYRGFLHIIKRNWEKSINCFCVPTYDIDLIWHTHQLHPVSYCKDVSQALGRVLTHDDMDSDRSKGRKLDVGFSGTTRHWEETFGRRYWKAGAMYRGSDPSPLTTIPFQSNILSKELEKSNQNKMIIDLPEVKIAEVLLEIVGVKNLPERHKGKLFVMFNKKHPDAFFNVKRRLTILSESGAKDVASFQCEPKGELFFELVSHSPSNLPLTKLCKTMGTTSFSLEDFLNPVSELSVERWVQLQPASGNMCSKPICLRIAVSLSVPIQAPYELHMIRSRGQSKTYCFFPLSGREQHAKGYTSVVERTGAEIISLQMRNSTTAKEKERSIPKQQVTGVMKTGETCILADFVGTRWCLMDSQWYLELKMKSNEDGSLFELTGCQTVKLFQGKRLDFEPKCCEKKRSERDFMTAVEFSAENPYGKAVALLDLKSGSVKVKESWLVLPAIISAFILSDILKKEGYNGFTSNRENLEVDGLVEKAIGLNEEPEQIRLTASSEGNMELNVDVAKGSIVKSGNCGGSGCGDIVRSGNCGGCGGCGGGGGCGDTMKSGNSGGGFGDTMKSGNSGGGCGGGCGGCGGCGGGGGCGDTMKSGNSAGGCGGGCGGCGGGCGGGGGGGCGDTMKSGNSGGGCGGCGGGCGGCGGGCGNMVRGGN</sequence>
<dbReference type="PANTHER" id="PTHR34365">
    <property type="entry name" value="ENOLASE (DUF1399)"/>
    <property type="match status" value="1"/>
</dbReference>
<dbReference type="InterPro" id="IPR009836">
    <property type="entry name" value="GRDP-like"/>
</dbReference>
<dbReference type="Pfam" id="PF07173">
    <property type="entry name" value="GRDP-like"/>
    <property type="match status" value="1"/>
</dbReference>
<dbReference type="Proteomes" id="UP001162972">
    <property type="component" value="Chromosome 15Z"/>
</dbReference>
<evidence type="ECO:0000259" key="1">
    <source>
        <dbReference type="Pfam" id="PF25334"/>
    </source>
</evidence>
<evidence type="ECO:0000313" key="3">
    <source>
        <dbReference type="EMBL" id="KAJ6411358.1"/>
    </source>
</evidence>
<accession>A0AAD6P054</accession>
<reference evidence="3 4" key="1">
    <citation type="journal article" date="2023" name="Int. J. Mol. Sci.">
        <title>De Novo Assembly and Annotation of 11 Diverse Shrub Willow (Salix) Genomes Reveals Novel Gene Organization in Sex-Linked Regions.</title>
        <authorList>
            <person name="Hyden B."/>
            <person name="Feng K."/>
            <person name="Yates T.B."/>
            <person name="Jawdy S."/>
            <person name="Cereghino C."/>
            <person name="Smart L.B."/>
            <person name="Muchero W."/>
        </authorList>
    </citation>
    <scope>NUCLEOTIDE SEQUENCE [LARGE SCALE GENOMIC DNA]</scope>
    <source>
        <tissue evidence="3">Shoot tip</tissue>
    </source>
</reference>